<sequence>MKLKEFFGKFAGAYLWGNLLAMAVVVLLLCVGVNYGLKSYTRHGEGIPVPNLQNMSYDKASALLSQNGLNIVVSDSGYNKALPAECILVQTPGAGVKVKSGHTVYVTINSPSSPSFAIPDIVDNSSVREAEAKLTAIGFRLLEPQQVPGEKDWVYGIVCRGRRIGTGDRVSIEDPLTLVVGSGMMEDDPEDIRYTDPEYDTGESEFDEFEEVTEPPTGMKTE</sequence>
<feature type="compositionally biased region" description="Acidic residues" evidence="1">
    <location>
        <begin position="197"/>
        <end position="213"/>
    </location>
</feature>
<dbReference type="CDD" id="cd06577">
    <property type="entry name" value="PASTA_pknB"/>
    <property type="match status" value="1"/>
</dbReference>
<dbReference type="Pfam" id="PF03793">
    <property type="entry name" value="PASTA"/>
    <property type="match status" value="1"/>
</dbReference>
<evidence type="ECO:0000256" key="2">
    <source>
        <dbReference type="SAM" id="Phobius"/>
    </source>
</evidence>
<feature type="region of interest" description="Disordered" evidence="1">
    <location>
        <begin position="182"/>
        <end position="222"/>
    </location>
</feature>
<protein>
    <submittedName>
        <fullName evidence="4">PASTA domain-containing protein</fullName>
    </submittedName>
</protein>
<reference evidence="4 5" key="1">
    <citation type="submission" date="2020-05" db="EMBL/GenBank/DDBJ databases">
        <title>Distinct polysaccharide utilization as determinants for interspecies competition between intestinal Prevotella spp.</title>
        <authorList>
            <person name="Galvez E.J.C."/>
            <person name="Iljazovic A."/>
            <person name="Strowig T."/>
        </authorList>
    </citation>
    <scope>NUCLEOTIDE SEQUENCE [LARGE SCALE GENOMIC DNA]</scope>
    <source>
        <strain evidence="4 5">PROD</strain>
    </source>
</reference>
<dbReference type="InterPro" id="IPR005543">
    <property type="entry name" value="PASTA_dom"/>
</dbReference>
<keyword evidence="2" id="KW-0812">Transmembrane</keyword>
<proteinExistence type="predicted"/>
<dbReference type="SMART" id="SM00740">
    <property type="entry name" value="PASTA"/>
    <property type="match status" value="2"/>
</dbReference>
<comment type="caution">
    <text evidence="4">The sequence shown here is derived from an EMBL/GenBank/DDBJ whole genome shotgun (WGS) entry which is preliminary data.</text>
</comment>
<dbReference type="Proteomes" id="UP001193734">
    <property type="component" value="Unassembled WGS sequence"/>
</dbReference>
<evidence type="ECO:0000256" key="1">
    <source>
        <dbReference type="SAM" id="MobiDB-lite"/>
    </source>
</evidence>
<feature type="transmembrane region" description="Helical" evidence="2">
    <location>
        <begin position="13"/>
        <end position="37"/>
    </location>
</feature>
<evidence type="ECO:0000259" key="3">
    <source>
        <dbReference type="PROSITE" id="PS51178"/>
    </source>
</evidence>
<accession>A0ABX2AUZ1</accession>
<keyword evidence="2" id="KW-0472">Membrane</keyword>
<dbReference type="RefSeq" id="WP_172177570.1">
    <property type="nucleotide sequence ID" value="NZ_CASGIA010000028.1"/>
</dbReference>
<evidence type="ECO:0000313" key="5">
    <source>
        <dbReference type="Proteomes" id="UP001193734"/>
    </source>
</evidence>
<keyword evidence="5" id="KW-1185">Reference proteome</keyword>
<dbReference type="GeneID" id="82157723"/>
<dbReference type="EMBL" id="JABKKE010000011">
    <property type="protein sequence ID" value="NPE14284.1"/>
    <property type="molecule type" value="Genomic_DNA"/>
</dbReference>
<keyword evidence="2" id="KW-1133">Transmembrane helix</keyword>
<gene>
    <name evidence="4" type="ORF">HPS55_08075</name>
</gene>
<evidence type="ECO:0000313" key="4">
    <source>
        <dbReference type="EMBL" id="NPE14284.1"/>
    </source>
</evidence>
<dbReference type="Gene3D" id="3.30.10.20">
    <property type="match status" value="1"/>
</dbReference>
<dbReference type="SUPFAM" id="SSF54184">
    <property type="entry name" value="Penicillin-binding protein 2x (pbp-2x), c-terminal domain"/>
    <property type="match status" value="1"/>
</dbReference>
<feature type="domain" description="PASTA" evidence="3">
    <location>
        <begin position="112"/>
        <end position="182"/>
    </location>
</feature>
<organism evidence="4 5">
    <name type="scientific">Xylanibacter rodentium</name>
    <dbReference type="NCBI Taxonomy" id="2736289"/>
    <lineage>
        <taxon>Bacteria</taxon>
        <taxon>Pseudomonadati</taxon>
        <taxon>Bacteroidota</taxon>
        <taxon>Bacteroidia</taxon>
        <taxon>Bacteroidales</taxon>
        <taxon>Prevotellaceae</taxon>
        <taxon>Xylanibacter</taxon>
    </lineage>
</organism>
<dbReference type="PROSITE" id="PS51178">
    <property type="entry name" value="PASTA"/>
    <property type="match status" value="2"/>
</dbReference>
<feature type="domain" description="PASTA" evidence="3">
    <location>
        <begin position="43"/>
        <end position="110"/>
    </location>
</feature>
<name>A0ABX2AUZ1_9BACT</name>